<reference evidence="4" key="2">
    <citation type="submission" date="2022-01" db="EMBL/GenBank/DDBJ databases">
        <authorList>
            <person name="Yamashiro T."/>
            <person name="Shiraishi A."/>
            <person name="Satake H."/>
            <person name="Nakayama K."/>
        </authorList>
    </citation>
    <scope>NUCLEOTIDE SEQUENCE</scope>
</reference>
<evidence type="ECO:0000256" key="1">
    <source>
        <dbReference type="SAM" id="MobiDB-lite"/>
    </source>
</evidence>
<dbReference type="InterPro" id="IPR043502">
    <property type="entry name" value="DNA/RNA_pol_sf"/>
</dbReference>
<evidence type="ECO:0000259" key="3">
    <source>
        <dbReference type="Pfam" id="PF25597"/>
    </source>
</evidence>
<feature type="compositionally biased region" description="Basic and acidic residues" evidence="1">
    <location>
        <begin position="769"/>
        <end position="804"/>
    </location>
</feature>
<dbReference type="InterPro" id="IPR056924">
    <property type="entry name" value="SH3_Tf2-1"/>
</dbReference>
<feature type="region of interest" description="Disordered" evidence="1">
    <location>
        <begin position="761"/>
        <end position="804"/>
    </location>
</feature>
<dbReference type="SUPFAM" id="SSF56672">
    <property type="entry name" value="DNA/RNA polymerases"/>
    <property type="match status" value="1"/>
</dbReference>
<dbReference type="InterPro" id="IPR043128">
    <property type="entry name" value="Rev_trsase/Diguanyl_cyclase"/>
</dbReference>
<accession>A0ABQ5BJ62</accession>
<evidence type="ECO:0008006" key="6">
    <source>
        <dbReference type="Google" id="ProtNLM"/>
    </source>
</evidence>
<evidence type="ECO:0000313" key="5">
    <source>
        <dbReference type="Proteomes" id="UP001151760"/>
    </source>
</evidence>
<proteinExistence type="predicted"/>
<sequence>MPVETSTSTALVSCEGLGGYDWSDQAEEGPNYALMAFSSDSEVSNDSICSKSCLETVELLKSENDQLLKDLKKSELMVLAYKKGEIAIGELRKKLEIVQKEKHGTQLNVDKFEHASKSLNKFIECQIVDNCKKGLGYENYNVVPPPYTGNFMPLTPDLSFIGLDKFVNEPVFENSKAMSSEEELKVVRKNDDAPIIEEWVLNDEEEDVSQHKTEKKIVRPSIIKKKSNLSNMQVNPQMDLQDKRVTDSGFSRHMTGNMPYLTNLFRRVTCEYPWPELKGKGFGMDWLSRDVCVSISYEKGGLVYLLKYLESDKILRVHGERTLGVAKALMNAKVDEPRINDIPMARDITDVFPEDLLELPSQGQVEFRIDLVPGATPRFVIVFIDDILAYSNLKEEHEVHLKLVLETLRKEKLYAKVSKLGDVLNRKERVKSRRVRGMILAAQSEVFKEENVLVESVMDEAHASRLQCQRLLACCNILRHLSENEIESPWILSLSFQGQAFGVLRLKLCMEGNVGRLFYGQRLERVVLRTCVSKKTTDKVVLVKEKAKVARDRQKSYVDYRRKPLEFEVGDHVLLKVAPWKGVVHFGKEGKLASRYVGPFEILERIGLVAYRLRLLQGVTYGYPWPELEGKGFEAVNTACYVQNRVLVVKPHNKTPYELFHGRTPTLSFMRPFGCPVTILNTIDHLGKFDGKADKGFFVGYSLNSKAFRVFNSRTRIVEENLHIRFSESTPNAIGSGPDWLFDIDALTRIMNYEPIVAGTQSNGFADPKSSHDDVSKPSSDDGKKVDEDPRKDSECNDQFDRAEHPIVTFPLRPDFRGVTALKEALLVL</sequence>
<evidence type="ECO:0000313" key="4">
    <source>
        <dbReference type="EMBL" id="GJT13782.1"/>
    </source>
</evidence>
<dbReference type="PANTHER" id="PTHR46148">
    <property type="entry name" value="CHROMO DOMAIN-CONTAINING PROTEIN"/>
    <property type="match status" value="1"/>
</dbReference>
<dbReference type="PANTHER" id="PTHR46148:SF59">
    <property type="entry name" value="NUCLEOTIDYLTRANSFERASE, RIBONUCLEASE H"/>
    <property type="match status" value="1"/>
</dbReference>
<dbReference type="Pfam" id="PF25597">
    <property type="entry name" value="SH3_retrovirus"/>
    <property type="match status" value="1"/>
</dbReference>
<dbReference type="InterPro" id="IPR057670">
    <property type="entry name" value="SH3_retrovirus"/>
</dbReference>
<name>A0ABQ5BJ62_9ASTR</name>
<gene>
    <name evidence="4" type="ORF">Tco_0860824</name>
</gene>
<feature type="domain" description="Tf2-1-like SH3-like" evidence="2">
    <location>
        <begin position="570"/>
        <end position="617"/>
    </location>
</feature>
<keyword evidence="5" id="KW-1185">Reference proteome</keyword>
<reference evidence="4" key="1">
    <citation type="journal article" date="2022" name="Int. J. Mol. Sci.">
        <title>Draft Genome of Tanacetum Coccineum: Genomic Comparison of Closely Related Tanacetum-Family Plants.</title>
        <authorList>
            <person name="Yamashiro T."/>
            <person name="Shiraishi A."/>
            <person name="Nakayama K."/>
            <person name="Satake H."/>
        </authorList>
    </citation>
    <scope>NUCLEOTIDE SEQUENCE</scope>
</reference>
<dbReference type="Proteomes" id="UP001151760">
    <property type="component" value="Unassembled WGS sequence"/>
</dbReference>
<dbReference type="Gene3D" id="3.30.70.270">
    <property type="match status" value="1"/>
</dbReference>
<organism evidence="4 5">
    <name type="scientific">Tanacetum coccineum</name>
    <dbReference type="NCBI Taxonomy" id="301880"/>
    <lineage>
        <taxon>Eukaryota</taxon>
        <taxon>Viridiplantae</taxon>
        <taxon>Streptophyta</taxon>
        <taxon>Embryophyta</taxon>
        <taxon>Tracheophyta</taxon>
        <taxon>Spermatophyta</taxon>
        <taxon>Magnoliopsida</taxon>
        <taxon>eudicotyledons</taxon>
        <taxon>Gunneridae</taxon>
        <taxon>Pentapetalae</taxon>
        <taxon>asterids</taxon>
        <taxon>campanulids</taxon>
        <taxon>Asterales</taxon>
        <taxon>Asteraceae</taxon>
        <taxon>Asteroideae</taxon>
        <taxon>Anthemideae</taxon>
        <taxon>Anthemidinae</taxon>
        <taxon>Tanacetum</taxon>
    </lineage>
</organism>
<protein>
    <recommendedName>
        <fullName evidence="6">Retrovirus-related Pol polyprotein from transposon TNT 1-94</fullName>
    </recommendedName>
</protein>
<comment type="caution">
    <text evidence="4">The sequence shown here is derived from an EMBL/GenBank/DDBJ whole genome shotgun (WGS) entry which is preliminary data.</text>
</comment>
<dbReference type="Pfam" id="PF24626">
    <property type="entry name" value="SH3_Tf2-1"/>
    <property type="match status" value="1"/>
</dbReference>
<evidence type="ECO:0000259" key="2">
    <source>
        <dbReference type="Pfam" id="PF24626"/>
    </source>
</evidence>
<feature type="domain" description="Retroviral polymerase SH3-like" evidence="3">
    <location>
        <begin position="675"/>
        <end position="730"/>
    </location>
</feature>
<dbReference type="EMBL" id="BQNB010013259">
    <property type="protein sequence ID" value="GJT13782.1"/>
    <property type="molecule type" value="Genomic_DNA"/>
</dbReference>